<dbReference type="Proteomes" id="UP000244855">
    <property type="component" value="Unassembled WGS sequence"/>
</dbReference>
<accession>A0A2V1DD16</accession>
<evidence type="ECO:0000313" key="2">
    <source>
        <dbReference type="Proteomes" id="UP000244855"/>
    </source>
</evidence>
<gene>
    <name evidence="1" type="ORF">DM02DRAFT_136775</name>
</gene>
<dbReference type="EMBL" id="KZ805479">
    <property type="protein sequence ID" value="PVH95961.1"/>
    <property type="molecule type" value="Genomic_DNA"/>
</dbReference>
<reference evidence="1 2" key="1">
    <citation type="journal article" date="2018" name="Sci. Rep.">
        <title>Comparative genomics provides insights into the lifestyle and reveals functional heterogeneity of dark septate endophytic fungi.</title>
        <authorList>
            <person name="Knapp D.G."/>
            <person name="Nemeth J.B."/>
            <person name="Barry K."/>
            <person name="Hainaut M."/>
            <person name="Henrissat B."/>
            <person name="Johnson J."/>
            <person name="Kuo A."/>
            <person name="Lim J.H.P."/>
            <person name="Lipzen A."/>
            <person name="Nolan M."/>
            <person name="Ohm R.A."/>
            <person name="Tamas L."/>
            <person name="Grigoriev I.V."/>
            <person name="Spatafora J.W."/>
            <person name="Nagy L.G."/>
            <person name="Kovacs G.M."/>
        </authorList>
    </citation>
    <scope>NUCLEOTIDE SEQUENCE [LARGE SCALE GENOMIC DNA]</scope>
    <source>
        <strain evidence="1 2">DSE2036</strain>
    </source>
</reference>
<sequence>MVRVNRWFRRGLVGKIKRPLANRMKNAILNTRFSRFGRALSVYFGGESAELLFLCVAMRKGLLIECRDEELKCAGGRRMWGLRDQDMEGGRMLVRGRACLLCMSVGRKGRGFSMGEPRCYTCMKLWWHEDAFRARKEFIALFENKEPDIAIVVVTGSDYRAERFLLP</sequence>
<dbReference type="AlphaFoldDB" id="A0A2V1DD16"/>
<name>A0A2V1DD16_9PLEO</name>
<organism evidence="1 2">
    <name type="scientific">Periconia macrospinosa</name>
    <dbReference type="NCBI Taxonomy" id="97972"/>
    <lineage>
        <taxon>Eukaryota</taxon>
        <taxon>Fungi</taxon>
        <taxon>Dikarya</taxon>
        <taxon>Ascomycota</taxon>
        <taxon>Pezizomycotina</taxon>
        <taxon>Dothideomycetes</taxon>
        <taxon>Pleosporomycetidae</taxon>
        <taxon>Pleosporales</taxon>
        <taxon>Massarineae</taxon>
        <taxon>Periconiaceae</taxon>
        <taxon>Periconia</taxon>
    </lineage>
</organism>
<keyword evidence="2" id="KW-1185">Reference proteome</keyword>
<protein>
    <submittedName>
        <fullName evidence="1">Uncharacterized protein</fullName>
    </submittedName>
</protein>
<proteinExistence type="predicted"/>
<evidence type="ECO:0000313" key="1">
    <source>
        <dbReference type="EMBL" id="PVH95961.1"/>
    </source>
</evidence>